<evidence type="ECO:0000256" key="5">
    <source>
        <dbReference type="ARBA" id="ARBA00023163"/>
    </source>
</evidence>
<keyword evidence="4 7" id="KW-0238">DNA-binding</keyword>
<dbReference type="CDD" id="cd00383">
    <property type="entry name" value="trans_reg_C"/>
    <property type="match status" value="1"/>
</dbReference>
<dbReference type="EMBL" id="BROH01000001">
    <property type="protein sequence ID" value="GKY86614.1"/>
    <property type="molecule type" value="Genomic_DNA"/>
</dbReference>
<evidence type="ECO:0000259" key="9">
    <source>
        <dbReference type="PROSITE" id="PS51755"/>
    </source>
</evidence>
<dbReference type="PROSITE" id="PS50110">
    <property type="entry name" value="RESPONSE_REGULATORY"/>
    <property type="match status" value="1"/>
</dbReference>
<evidence type="ECO:0000259" key="8">
    <source>
        <dbReference type="PROSITE" id="PS50110"/>
    </source>
</evidence>
<evidence type="ECO:0000256" key="2">
    <source>
        <dbReference type="ARBA" id="ARBA00023012"/>
    </source>
</evidence>
<dbReference type="InterPro" id="IPR011006">
    <property type="entry name" value="CheY-like_superfamily"/>
</dbReference>
<dbReference type="InterPro" id="IPR001789">
    <property type="entry name" value="Sig_transdc_resp-reg_receiver"/>
</dbReference>
<dbReference type="PANTHER" id="PTHR48111">
    <property type="entry name" value="REGULATOR OF RPOS"/>
    <property type="match status" value="1"/>
</dbReference>
<protein>
    <submittedName>
        <fullName evidence="10">DNA-binding response regulator</fullName>
    </submittedName>
</protein>
<keyword evidence="2" id="KW-0902">Two-component regulatory system</keyword>
<evidence type="ECO:0000313" key="10">
    <source>
        <dbReference type="EMBL" id="GKY86614.1"/>
    </source>
</evidence>
<reference evidence="10" key="1">
    <citation type="journal article" date="2023" name="Int. J. Syst. Evol. Microbiol.">
        <title>Sinisalibacter aestuarii sp. nov., isolated from estuarine sediment of the Arakawa River.</title>
        <authorList>
            <person name="Arafat S.T."/>
            <person name="Hirano S."/>
            <person name="Sato A."/>
            <person name="Takeuchi K."/>
            <person name="Yasuda T."/>
            <person name="Terahara T."/>
            <person name="Hamada M."/>
            <person name="Kobayashi T."/>
        </authorList>
    </citation>
    <scope>NUCLEOTIDE SEQUENCE</scope>
    <source>
        <strain evidence="10">B-399</strain>
    </source>
</reference>
<dbReference type="GO" id="GO:0003677">
    <property type="term" value="F:DNA binding"/>
    <property type="evidence" value="ECO:0007669"/>
    <property type="project" value="UniProtKB-KW"/>
</dbReference>
<dbReference type="Pfam" id="PF00072">
    <property type="entry name" value="Response_reg"/>
    <property type="match status" value="1"/>
</dbReference>
<evidence type="ECO:0000256" key="7">
    <source>
        <dbReference type="PROSITE-ProRule" id="PRU01091"/>
    </source>
</evidence>
<dbReference type="Proteomes" id="UP001144205">
    <property type="component" value="Unassembled WGS sequence"/>
</dbReference>
<dbReference type="InterPro" id="IPR016032">
    <property type="entry name" value="Sig_transdc_resp-reg_C-effctor"/>
</dbReference>
<dbReference type="SUPFAM" id="SSF52172">
    <property type="entry name" value="CheY-like"/>
    <property type="match status" value="1"/>
</dbReference>
<dbReference type="RefSeq" id="WP_281840576.1">
    <property type="nucleotide sequence ID" value="NZ_BROH01000001.1"/>
</dbReference>
<dbReference type="InterPro" id="IPR039420">
    <property type="entry name" value="WalR-like"/>
</dbReference>
<dbReference type="PROSITE" id="PS51755">
    <property type="entry name" value="OMPR_PHOB"/>
    <property type="match status" value="1"/>
</dbReference>
<dbReference type="SMART" id="SM00448">
    <property type="entry name" value="REC"/>
    <property type="match status" value="1"/>
</dbReference>
<dbReference type="Pfam" id="PF00486">
    <property type="entry name" value="Trans_reg_C"/>
    <property type="match status" value="1"/>
</dbReference>
<dbReference type="InterPro" id="IPR001867">
    <property type="entry name" value="OmpR/PhoB-type_DNA-bd"/>
</dbReference>
<evidence type="ECO:0000313" key="11">
    <source>
        <dbReference type="Proteomes" id="UP001144205"/>
    </source>
</evidence>
<sequence length="219" mass="23904">MTEQAPAHLLVIDRDERLRDLLRQYLKTQGFLVSAARDEAHAGRLLSGLEFDLILLDAQLPGANTLRAALATPVLCLTEKGAPAPKDTNAIAKPFEPKALCETINGILDRRPPPPAPGPRILRLGPLSFDVESGALMDDATPVRLTATEIQLMRIFAEKPGQPVGRGELVARLGREGLHAKARAVDVQITRLRRKVEADPKNPRHLQTVRGSGYMLVVD</sequence>
<comment type="caution">
    <text evidence="10">The sequence shown here is derived from an EMBL/GenBank/DDBJ whole genome shotgun (WGS) entry which is preliminary data.</text>
</comment>
<evidence type="ECO:0000256" key="6">
    <source>
        <dbReference type="PROSITE-ProRule" id="PRU00169"/>
    </source>
</evidence>
<name>A0ABQ5LNN1_9RHOB</name>
<keyword evidence="1 6" id="KW-0597">Phosphoprotein</keyword>
<dbReference type="Gene3D" id="1.10.10.10">
    <property type="entry name" value="Winged helix-like DNA-binding domain superfamily/Winged helix DNA-binding domain"/>
    <property type="match status" value="1"/>
</dbReference>
<keyword evidence="3" id="KW-0805">Transcription regulation</keyword>
<proteinExistence type="predicted"/>
<feature type="domain" description="Response regulatory" evidence="8">
    <location>
        <begin position="8"/>
        <end position="108"/>
    </location>
</feature>
<keyword evidence="11" id="KW-1185">Reference proteome</keyword>
<gene>
    <name evidence="10" type="ORF">STA1M1_04830</name>
</gene>
<feature type="domain" description="OmpR/PhoB-type" evidence="9">
    <location>
        <begin position="119"/>
        <end position="218"/>
    </location>
</feature>
<dbReference type="PANTHER" id="PTHR48111:SF4">
    <property type="entry name" value="DNA-BINDING DUAL TRANSCRIPTIONAL REGULATOR OMPR"/>
    <property type="match status" value="1"/>
</dbReference>
<dbReference type="Gene3D" id="3.40.50.2300">
    <property type="match status" value="1"/>
</dbReference>
<evidence type="ECO:0000256" key="4">
    <source>
        <dbReference type="ARBA" id="ARBA00023125"/>
    </source>
</evidence>
<feature type="modified residue" description="4-aspartylphosphate" evidence="6">
    <location>
        <position position="57"/>
    </location>
</feature>
<dbReference type="SMART" id="SM00862">
    <property type="entry name" value="Trans_reg_C"/>
    <property type="match status" value="1"/>
</dbReference>
<keyword evidence="5" id="KW-0804">Transcription</keyword>
<dbReference type="InterPro" id="IPR036388">
    <property type="entry name" value="WH-like_DNA-bd_sf"/>
</dbReference>
<organism evidence="10 11">
    <name type="scientific">Sinisalibacter aestuarii</name>
    <dbReference type="NCBI Taxonomy" id="2949426"/>
    <lineage>
        <taxon>Bacteria</taxon>
        <taxon>Pseudomonadati</taxon>
        <taxon>Pseudomonadota</taxon>
        <taxon>Alphaproteobacteria</taxon>
        <taxon>Rhodobacterales</taxon>
        <taxon>Roseobacteraceae</taxon>
        <taxon>Sinisalibacter</taxon>
    </lineage>
</organism>
<evidence type="ECO:0000256" key="1">
    <source>
        <dbReference type="ARBA" id="ARBA00022553"/>
    </source>
</evidence>
<evidence type="ECO:0000256" key="3">
    <source>
        <dbReference type="ARBA" id="ARBA00023015"/>
    </source>
</evidence>
<dbReference type="SUPFAM" id="SSF46894">
    <property type="entry name" value="C-terminal effector domain of the bipartite response regulators"/>
    <property type="match status" value="1"/>
</dbReference>
<accession>A0ABQ5LNN1</accession>
<feature type="DNA-binding region" description="OmpR/PhoB-type" evidence="7">
    <location>
        <begin position="119"/>
        <end position="218"/>
    </location>
</feature>